<evidence type="ECO:0008006" key="6">
    <source>
        <dbReference type="Google" id="ProtNLM"/>
    </source>
</evidence>
<keyword evidence="3" id="KW-0812">Transmembrane</keyword>
<evidence type="ECO:0000313" key="5">
    <source>
        <dbReference type="Proteomes" id="UP000567922"/>
    </source>
</evidence>
<evidence type="ECO:0000313" key="4">
    <source>
        <dbReference type="EMBL" id="MBB3036745.1"/>
    </source>
</evidence>
<protein>
    <recommendedName>
        <fullName evidence="6">Anti-sigma factor</fullName>
    </recommendedName>
</protein>
<comment type="caution">
    <text evidence="4">The sequence shown here is derived from an EMBL/GenBank/DDBJ whole genome shotgun (WGS) entry which is preliminary data.</text>
</comment>
<evidence type="ECO:0000256" key="1">
    <source>
        <dbReference type="ARBA" id="ARBA00023015"/>
    </source>
</evidence>
<proteinExistence type="predicted"/>
<accession>A0A839RJ96</accession>
<gene>
    <name evidence="4" type="ORF">FHU29_001179</name>
</gene>
<dbReference type="EMBL" id="JACHWS010000001">
    <property type="protein sequence ID" value="MBB3036745.1"/>
    <property type="molecule type" value="Genomic_DNA"/>
</dbReference>
<evidence type="ECO:0000256" key="3">
    <source>
        <dbReference type="SAM" id="Phobius"/>
    </source>
</evidence>
<keyword evidence="3" id="KW-1133">Transmembrane helix</keyword>
<keyword evidence="1" id="KW-0805">Transcription regulation</keyword>
<name>A0A839RJ96_9ACTN</name>
<reference evidence="4 5" key="1">
    <citation type="submission" date="2020-08" db="EMBL/GenBank/DDBJ databases">
        <title>Sequencing the genomes of 1000 actinobacteria strains.</title>
        <authorList>
            <person name="Klenk H.-P."/>
        </authorList>
    </citation>
    <scope>NUCLEOTIDE SEQUENCE [LARGE SCALE GENOMIC DNA]</scope>
    <source>
        <strain evidence="4 5">DSM 45258</strain>
    </source>
</reference>
<dbReference type="Proteomes" id="UP000567922">
    <property type="component" value="Unassembled WGS sequence"/>
</dbReference>
<dbReference type="RefSeq" id="WP_064440852.1">
    <property type="nucleotide sequence ID" value="NZ_BDDI01000010.1"/>
</dbReference>
<sequence length="224" mass="23481">MKDKDFDIEQYLFGQMSQEERDAAEQYLAEHPDWRAEVDTLRALEDELGDVPHEFFLDGAPEDADLVLARAVRQARSERPARVSRTMSIALGATAAAMVALIGVAVVIGYQIGTSSTELDGPAPVAISGSDPATGATLTADLTPAAGWIRLTATVTGIPAGEPCYLIVVDRDGNREIAGGWLVSESGEAEGTTLSGSALVAPDDVAEVRVENVAGQTFVAVAPA</sequence>
<evidence type="ECO:0000256" key="2">
    <source>
        <dbReference type="ARBA" id="ARBA00023163"/>
    </source>
</evidence>
<keyword evidence="2" id="KW-0804">Transcription</keyword>
<dbReference type="AlphaFoldDB" id="A0A839RJ96"/>
<feature type="transmembrane region" description="Helical" evidence="3">
    <location>
        <begin position="89"/>
        <end position="110"/>
    </location>
</feature>
<dbReference type="Gene3D" id="1.10.10.1320">
    <property type="entry name" value="Anti-sigma factor, zinc-finger domain"/>
    <property type="match status" value="1"/>
</dbReference>
<keyword evidence="5" id="KW-1185">Reference proteome</keyword>
<organism evidence="4 5">
    <name type="scientific">Hoyosella altamirensis</name>
    <dbReference type="NCBI Taxonomy" id="616997"/>
    <lineage>
        <taxon>Bacteria</taxon>
        <taxon>Bacillati</taxon>
        <taxon>Actinomycetota</taxon>
        <taxon>Actinomycetes</taxon>
        <taxon>Mycobacteriales</taxon>
        <taxon>Hoyosellaceae</taxon>
        <taxon>Hoyosella</taxon>
    </lineage>
</organism>
<dbReference type="InterPro" id="IPR041916">
    <property type="entry name" value="Anti_sigma_zinc_sf"/>
</dbReference>
<keyword evidence="3" id="KW-0472">Membrane</keyword>
<dbReference type="OrthoDB" id="129419at2"/>